<evidence type="ECO:0000256" key="1">
    <source>
        <dbReference type="ARBA" id="ARBA00022729"/>
    </source>
</evidence>
<comment type="caution">
    <text evidence="6">The sequence shown here is derived from an EMBL/GenBank/DDBJ whole genome shotgun (WGS) entry which is preliminary data.</text>
</comment>
<organism evidence="6 7">
    <name type="scientific">Mytilus galloprovincialis</name>
    <name type="common">Mediterranean mussel</name>
    <dbReference type="NCBI Taxonomy" id="29158"/>
    <lineage>
        <taxon>Eukaryota</taxon>
        <taxon>Metazoa</taxon>
        <taxon>Spiralia</taxon>
        <taxon>Lophotrochozoa</taxon>
        <taxon>Mollusca</taxon>
        <taxon>Bivalvia</taxon>
        <taxon>Autobranchia</taxon>
        <taxon>Pteriomorphia</taxon>
        <taxon>Mytilida</taxon>
        <taxon>Mytiloidea</taxon>
        <taxon>Mytilidae</taxon>
        <taxon>Mytilinae</taxon>
        <taxon>Mytilus</taxon>
    </lineage>
</organism>
<dbReference type="Gene3D" id="2.60.120.260">
    <property type="entry name" value="Galactose-binding domain-like"/>
    <property type="match status" value="1"/>
</dbReference>
<dbReference type="PROSITE" id="PS00022">
    <property type="entry name" value="EGF_1"/>
    <property type="match status" value="1"/>
</dbReference>
<dbReference type="PROSITE" id="PS01186">
    <property type="entry name" value="EGF_2"/>
    <property type="match status" value="1"/>
</dbReference>
<proteinExistence type="predicted"/>
<dbReference type="InterPro" id="IPR058727">
    <property type="entry name" value="Helical_Vwde"/>
</dbReference>
<dbReference type="Pfam" id="PF23283">
    <property type="entry name" value="D8C_UMOD"/>
    <property type="match status" value="1"/>
</dbReference>
<sequence>MVADQSTNVAVTAPAINYNKQITVAAGKTEMITVENNIGHQGTELQQKYFLITSDNAIAVYGVTFVVGRDYLSLAGLYTTTISDAFLVYPIDTLGKDYYIASWSGESSFLITATQNNTAIHIQIASDSQATINFRGVLYSNGSTLSLSMNRFDTFSAFTQDDYTGTHISADKPIAVFSGGAHEERYTIDIMYEQMVPTLYWGTDFVTVGKPQCTTENIYRIISCERITQIEIAGIPQVTLKKAGNFYEFTANNNLYIHTTKPTALVFYTDMCSSFIGDASMVLLPPITSFDRATYFPTNLIKYYNLYAYSSFMTIVIKADEKDGIFIDDTLLVTSWQNINGNSDLKLAIVKATKDHHKLSHGNPNVTFLTVITGRTKELIHNEFAGSTTITFITGSKLTERNDSQSDSIDPCDNYKIMAEGKRATGYKLSGSDVAISDDRLEPGWYKIVNEGGTEIPTEAPGIMSCGTLYPIWLKGDLPTENITEVSQSVCVQTFSMECQQSWNIDIKHCYGNFIVYNLVESQLSSSAYCFGKEVKCPDGQYSENGFTPGCTNDVPKEIFSLVVRAELAEGTIHQTSLGPSLEPIFRCTFNAFPEKSYAYDIYWFINNQSIIVHKRISYSNLNNTLLRPTDWINDYKMNMIVRCSLRVRLDVDSVPGPTFASLDFEAGVKPEFTVYEVAEGEEVSVRFTSSVPIGCVGSADYIKPFCVETLKIAQPEYQDNPPDNCVNNIRKGSTVFETQDCGVTFSTANWMYQVNLTVQGYIDNYYNSDNRKSYIRLTKESRSVTDLSGVWDTINIPEVQVIVSDKDSELTGRYCGTWNDPRYVTADGKYFTYHGCGEHVLYRNKRYPYWVHTLSTRCWWRGTCNCGIAIRSHNSLFVVRTCDTISTVFYSRRRLHPYISYTACDNEHMTIQKLNGVYKVTLPIGTEIIFTVSSGWIPVIFIKPSTLDIEQTEGLCGFVSKTKDTSDDFIPRGSSFVTSSVYDFARSWSVGRYSAFSEESLFTPFPMFPSNDLQLKEYCLCAAEADHNDDISTFTDLHCNLTQPLVQCETAKSNIANRMIDDRRKIVKRNALDSDDLLDETTLSYHETFDPNYIPSDPDWKNGWNEDSARDRCEIGISEMATLELCQKYANTDKALYIGLCIEDIKISGSSDYIPYMIWLMEEACKSEISRNESLFSNSSGNNGLSVLETILDLMCPNSCSNNGVCNKSECVCNNGYIGFDCSMTLADAPKEISVPDEGLCGTKQRNCKKTNIFGEFHASNVYCKLEHFIVTDNGKQLTSTESIVPAVYSYENLISCEFPSSRKRRSTNNRPEGYDISLSFDQTNYGDTVSVIIYDDDCFNCNSTSVTCTELDLCLGFTTVTEYDTSTFGTTEIKTTNDKGQTYDMSTNIERTTTPNASHVTNSLTSAIENDSTTHPASEISNHATTTTKEMIEPTTETSTEEITQIMTITDKTTTYKTTTSTERGTTAVERTSAIELTPTASGNAVTATNANDITITSLGNPAIDTSTSKITTQASKTTMTSQDETTTSTTAINAKSTVTKQSTTIDNYVSTTASNTLNLSESKASGVSPGIYGAIAGALLLVIIVAAVVIYKYGFRKPNGRSSILVDSNESTLNANKSGSKGTAQTATICPQQYTRESSHLSISWSESSRPSTPANLFLAKADK</sequence>
<dbReference type="Pfam" id="PF26129">
    <property type="entry name" value="Vwde"/>
    <property type="match status" value="1"/>
</dbReference>
<reference evidence="6" key="1">
    <citation type="submission" date="2018-11" db="EMBL/GenBank/DDBJ databases">
        <authorList>
            <person name="Alioto T."/>
            <person name="Alioto T."/>
        </authorList>
    </citation>
    <scope>NUCLEOTIDE SEQUENCE</scope>
</reference>
<dbReference type="EMBL" id="UYJE01008684">
    <property type="protein sequence ID" value="VDI66214.1"/>
    <property type="molecule type" value="Genomic_DNA"/>
</dbReference>
<dbReference type="PROSITE" id="PS51233">
    <property type="entry name" value="VWFD"/>
    <property type="match status" value="1"/>
</dbReference>
<evidence type="ECO:0000313" key="6">
    <source>
        <dbReference type="EMBL" id="VDI66214.1"/>
    </source>
</evidence>
<dbReference type="Pfam" id="PF17517">
    <property type="entry name" value="IgGFc_binding"/>
    <property type="match status" value="1"/>
</dbReference>
<dbReference type="OrthoDB" id="10001041at2759"/>
<evidence type="ECO:0000256" key="4">
    <source>
        <dbReference type="SAM" id="Phobius"/>
    </source>
</evidence>
<evidence type="ECO:0000256" key="2">
    <source>
        <dbReference type="ARBA" id="ARBA00023157"/>
    </source>
</evidence>
<dbReference type="Pfam" id="PF00094">
    <property type="entry name" value="VWD"/>
    <property type="match status" value="1"/>
</dbReference>
<dbReference type="InterPro" id="IPR057774">
    <property type="entry name" value="D8C_UMOD/GP2/OIT3-like"/>
</dbReference>
<dbReference type="InterPro" id="IPR000742">
    <property type="entry name" value="EGF"/>
</dbReference>
<keyword evidence="4" id="KW-0812">Transmembrane</keyword>
<accession>A0A8B6GMU7</accession>
<dbReference type="Proteomes" id="UP000596742">
    <property type="component" value="Unassembled WGS sequence"/>
</dbReference>
<dbReference type="FunFam" id="2.10.25.10:FF:000001">
    <property type="entry name" value="Tenascin C"/>
    <property type="match status" value="1"/>
</dbReference>
<keyword evidence="3" id="KW-0325">Glycoprotein</keyword>
<dbReference type="PANTHER" id="PTHR46534">
    <property type="entry name" value="IGGFC_BINDING DOMAIN-CONTAINING PROTEIN"/>
    <property type="match status" value="1"/>
</dbReference>
<keyword evidence="1" id="KW-0732">Signal</keyword>
<dbReference type="PANTHER" id="PTHR46534:SF1">
    <property type="entry name" value="IGGFC-BINDING PROTEIN N-TERMINAL DOMAIN-CONTAINING PROTEIN"/>
    <property type="match status" value="1"/>
</dbReference>
<dbReference type="InterPro" id="IPR001846">
    <property type="entry name" value="VWF_type-D"/>
</dbReference>
<keyword evidence="2" id="KW-1015">Disulfide bond</keyword>
<evidence type="ECO:0000313" key="7">
    <source>
        <dbReference type="Proteomes" id="UP000596742"/>
    </source>
</evidence>
<protein>
    <recommendedName>
        <fullName evidence="5">VWFD domain-containing protein</fullName>
    </recommendedName>
</protein>
<name>A0A8B6GMU7_MYTGA</name>
<gene>
    <name evidence="6" type="ORF">MGAL_10B040012</name>
</gene>
<feature type="transmembrane region" description="Helical" evidence="4">
    <location>
        <begin position="1573"/>
        <end position="1594"/>
    </location>
</feature>
<dbReference type="InterPro" id="IPR035234">
    <property type="entry name" value="IgGFc-bd_N"/>
</dbReference>
<feature type="domain" description="VWFD" evidence="5">
    <location>
        <begin position="814"/>
        <end position="999"/>
    </location>
</feature>
<keyword evidence="4" id="KW-1133">Transmembrane helix</keyword>
<keyword evidence="7" id="KW-1185">Reference proteome</keyword>
<keyword evidence="4" id="KW-0472">Membrane</keyword>
<evidence type="ECO:0000256" key="3">
    <source>
        <dbReference type="ARBA" id="ARBA00023180"/>
    </source>
</evidence>
<evidence type="ECO:0000259" key="5">
    <source>
        <dbReference type="PROSITE" id="PS51233"/>
    </source>
</evidence>